<dbReference type="Pfam" id="PF07004">
    <property type="entry name" value="SHIPPO-rpt"/>
    <property type="match status" value="2"/>
</dbReference>
<evidence type="ECO:0000313" key="2">
    <source>
        <dbReference type="EMBL" id="CAE8591813.1"/>
    </source>
</evidence>
<feature type="compositionally biased region" description="Polar residues" evidence="1">
    <location>
        <begin position="121"/>
        <end position="130"/>
    </location>
</feature>
<keyword evidence="3" id="KW-1185">Reference proteome</keyword>
<comment type="caution">
    <text evidence="2">The sequence shown here is derived from an EMBL/GenBank/DDBJ whole genome shotgun (WGS) entry which is preliminary data.</text>
</comment>
<gene>
    <name evidence="2" type="ORF">PGLA1383_LOCUS10474</name>
</gene>
<dbReference type="Proteomes" id="UP000654075">
    <property type="component" value="Unassembled WGS sequence"/>
</dbReference>
<dbReference type="EMBL" id="CAJNNV010005237">
    <property type="protein sequence ID" value="CAE8591813.1"/>
    <property type="molecule type" value="Genomic_DNA"/>
</dbReference>
<accession>A0A813DZI4</accession>
<protein>
    <submittedName>
        <fullName evidence="2">Uncharacterized protein</fullName>
    </submittedName>
</protein>
<organism evidence="2 3">
    <name type="scientific">Polarella glacialis</name>
    <name type="common">Dinoflagellate</name>
    <dbReference type="NCBI Taxonomy" id="89957"/>
    <lineage>
        <taxon>Eukaryota</taxon>
        <taxon>Sar</taxon>
        <taxon>Alveolata</taxon>
        <taxon>Dinophyceae</taxon>
        <taxon>Suessiales</taxon>
        <taxon>Suessiaceae</taxon>
        <taxon>Polarella</taxon>
    </lineage>
</organism>
<name>A0A813DZI4_POLGL</name>
<proteinExistence type="predicted"/>
<evidence type="ECO:0000256" key="1">
    <source>
        <dbReference type="SAM" id="MobiDB-lite"/>
    </source>
</evidence>
<feature type="region of interest" description="Disordered" evidence="1">
    <location>
        <begin position="106"/>
        <end position="142"/>
    </location>
</feature>
<dbReference type="AlphaFoldDB" id="A0A813DZI4"/>
<evidence type="ECO:0000313" key="3">
    <source>
        <dbReference type="Proteomes" id="UP000654075"/>
    </source>
</evidence>
<sequence length="273" mass="29592">MERAVTAPNLFLEGSPDSLDATMANGFASTSRGSFSHEFSHLEVMDAYHRTHAGPSYTMRDKGNGSFFPKPSVNTEYGPDITSAMMDKVRAGTPKWSMLPRPKKGAFDGGGDDVPAPGTYKNPTTLNKSHPTLPISGRGWSWGGTTRPIPGRRSCAPDPTCYDPKDNVNYLGGIIDKPPNWTMAGRLENYEDKAGRKLYDARGTTRKGGMASSPSWKFAARPESTMVPHGSGDQPGPGAHKLPKDIGGRMKRCPSWGFGRSARFGKDPEPLPY</sequence>
<dbReference type="InterPro" id="IPR010736">
    <property type="entry name" value="SHIPPO-rpt"/>
</dbReference>
<feature type="region of interest" description="Disordered" evidence="1">
    <location>
        <begin position="222"/>
        <end position="247"/>
    </location>
</feature>
<reference evidence="2" key="1">
    <citation type="submission" date="2021-02" db="EMBL/GenBank/DDBJ databases">
        <authorList>
            <person name="Dougan E. K."/>
            <person name="Rhodes N."/>
            <person name="Thang M."/>
            <person name="Chan C."/>
        </authorList>
    </citation>
    <scope>NUCLEOTIDE SEQUENCE</scope>
</reference>